<sequence length="214" mass="24063">MKSRTVKPIVLGFILLLGIVLFGSMLSVSSDSSDREHTIEINSPPSVLYSTYEGMNKRSDLIVSGTIVNIQNPKWSTEDEKQPEGVVVEEVMKEGKKYVYYSFDLKEGETIYTDIIFSVEKCYKGEVKSQEITIRSFGGTINGLKMNDAETLNPENFKEGDKLLLYLIEDNGTTGHIGPEHYVFLAPLGKLTYKHESLIDIEGKKVNIDEILKK</sequence>
<name>A0AA96ZV86_9EURY</name>
<evidence type="ECO:0000313" key="1">
    <source>
        <dbReference type="EMBL" id="WNY26449.1"/>
    </source>
</evidence>
<dbReference type="RefSeq" id="WP_338097981.1">
    <property type="nucleotide sequence ID" value="NZ_CP131061.1"/>
</dbReference>
<dbReference type="Proteomes" id="UP001304970">
    <property type="component" value="Chromosome"/>
</dbReference>
<organism evidence="1 2">
    <name type="scientific">Methanolapillus ohkumae</name>
    <dbReference type="NCBI Taxonomy" id="3028298"/>
    <lineage>
        <taxon>Archaea</taxon>
        <taxon>Methanobacteriati</taxon>
        <taxon>Methanobacteriota</taxon>
        <taxon>Stenosarchaea group</taxon>
        <taxon>Methanomicrobia</taxon>
        <taxon>Methanosarcinales</taxon>
        <taxon>Methanosarcinaceae</taxon>
        <taxon>Methanolapillus</taxon>
    </lineage>
</organism>
<dbReference type="GeneID" id="89227613"/>
<gene>
    <name evidence="1" type="ORF">MsAm2_02110</name>
</gene>
<keyword evidence="2" id="KW-1185">Reference proteome</keyword>
<proteinExistence type="predicted"/>
<evidence type="ECO:0000313" key="2">
    <source>
        <dbReference type="Proteomes" id="UP001304970"/>
    </source>
</evidence>
<reference evidence="1 2" key="1">
    <citation type="submission" date="2023-07" db="EMBL/GenBank/DDBJ databases">
        <title>Closed genome sequence of Methanosarcinaceae archaeon Am2.</title>
        <authorList>
            <person name="Poehlein A."/>
            <person name="Protasov E."/>
            <person name="Platt K."/>
            <person name="Reeh H."/>
            <person name="Daniel R."/>
            <person name="Brune A."/>
        </authorList>
    </citation>
    <scope>NUCLEOTIDE SEQUENCE [LARGE SCALE GENOMIC DNA]</scope>
    <source>
        <strain evidence="1 2">Am2</strain>
    </source>
</reference>
<dbReference type="EMBL" id="CP131061">
    <property type="protein sequence ID" value="WNY26449.1"/>
    <property type="molecule type" value="Genomic_DNA"/>
</dbReference>
<accession>A0AA96ZV86</accession>
<protein>
    <submittedName>
        <fullName evidence="1">Uncharacterized protein</fullName>
    </submittedName>
</protein>
<dbReference type="AlphaFoldDB" id="A0AA96ZV86"/>